<keyword evidence="6 8" id="KW-0472">Membrane</keyword>
<dbReference type="InterPro" id="IPR008693">
    <property type="entry name" value="MmpS"/>
</dbReference>
<dbReference type="EMBL" id="JAACYR010000045">
    <property type="protein sequence ID" value="NDJ90228.1"/>
    <property type="molecule type" value="Genomic_DNA"/>
</dbReference>
<evidence type="ECO:0000256" key="2">
    <source>
        <dbReference type="ARBA" id="ARBA00007531"/>
    </source>
</evidence>
<keyword evidence="3" id="KW-1003">Cell membrane</keyword>
<protein>
    <submittedName>
        <fullName evidence="9">MmpS family protein</fullName>
    </submittedName>
</protein>
<keyword evidence="5 8" id="KW-1133">Transmembrane helix</keyword>
<dbReference type="AlphaFoldDB" id="A0A7K3LCY5"/>
<comment type="similarity">
    <text evidence="2">Belongs to the MmpS family.</text>
</comment>
<comment type="subcellular location">
    <subcellularLocation>
        <location evidence="1">Cell membrane</location>
    </subcellularLocation>
</comment>
<evidence type="ECO:0000256" key="4">
    <source>
        <dbReference type="ARBA" id="ARBA00022692"/>
    </source>
</evidence>
<dbReference type="OrthoDB" id="3398257at2"/>
<reference evidence="9 10" key="1">
    <citation type="submission" date="2020-01" db="EMBL/GenBank/DDBJ databases">
        <authorList>
            <person name="Sanchez-Estrada R."/>
            <person name="Gonzalez-Y-Merchand J.A."/>
            <person name="Rivera-Gutierrez S."/>
        </authorList>
    </citation>
    <scope>NUCLEOTIDE SEQUENCE [LARGE SCALE GENOMIC DNA]</scope>
    <source>
        <strain evidence="9 10">CST 7247</strain>
    </source>
</reference>
<evidence type="ECO:0000256" key="7">
    <source>
        <dbReference type="SAM" id="MobiDB-lite"/>
    </source>
</evidence>
<dbReference type="InterPro" id="IPR038468">
    <property type="entry name" value="MmpS_C"/>
</dbReference>
<dbReference type="Pfam" id="PF05423">
    <property type="entry name" value="Mycobact_memb"/>
    <property type="match status" value="1"/>
</dbReference>
<evidence type="ECO:0000256" key="1">
    <source>
        <dbReference type="ARBA" id="ARBA00004236"/>
    </source>
</evidence>
<evidence type="ECO:0000256" key="8">
    <source>
        <dbReference type="SAM" id="Phobius"/>
    </source>
</evidence>
<name>A0A7K3LCY5_9MYCO</name>
<evidence type="ECO:0000313" key="9">
    <source>
        <dbReference type="EMBL" id="NDJ90228.1"/>
    </source>
</evidence>
<gene>
    <name evidence="9" type="ORF">GWR20_13865</name>
</gene>
<evidence type="ECO:0000256" key="5">
    <source>
        <dbReference type="ARBA" id="ARBA00022989"/>
    </source>
</evidence>
<dbReference type="Gene3D" id="2.60.40.2880">
    <property type="entry name" value="MmpS1-5, C-terminal soluble domain"/>
    <property type="match status" value="1"/>
</dbReference>
<dbReference type="Proteomes" id="UP000466523">
    <property type="component" value="Unassembled WGS sequence"/>
</dbReference>
<organism evidence="9 10">
    <name type="scientific">Mycolicibacter kumamotonensis</name>
    <dbReference type="NCBI Taxonomy" id="354243"/>
    <lineage>
        <taxon>Bacteria</taxon>
        <taxon>Bacillati</taxon>
        <taxon>Actinomycetota</taxon>
        <taxon>Actinomycetes</taxon>
        <taxon>Mycobacteriales</taxon>
        <taxon>Mycobacteriaceae</taxon>
        <taxon>Mycolicibacter</taxon>
    </lineage>
</organism>
<proteinExistence type="inferred from homology"/>
<comment type="caution">
    <text evidence="9">The sequence shown here is derived from an EMBL/GenBank/DDBJ whole genome shotgun (WGS) entry which is preliminary data.</text>
</comment>
<evidence type="ECO:0000256" key="6">
    <source>
        <dbReference type="ARBA" id="ARBA00023136"/>
    </source>
</evidence>
<keyword evidence="4 8" id="KW-0812">Transmembrane</keyword>
<evidence type="ECO:0000313" key="10">
    <source>
        <dbReference type="Proteomes" id="UP000466523"/>
    </source>
</evidence>
<feature type="region of interest" description="Disordered" evidence="7">
    <location>
        <begin position="1"/>
        <end position="20"/>
    </location>
</feature>
<evidence type="ECO:0000256" key="3">
    <source>
        <dbReference type="ARBA" id="ARBA00022475"/>
    </source>
</evidence>
<sequence length="176" mass="19570">MGYISLRPRRNPSSVHARRRATVRGRHRRRWVYGLLKKLWIPLLLVVVTALGAYVVVRVRDSFGANAYASTADANADETKPFNPKHITYEVTAPSGGTASLNFLDEDGQPHLVEDAVLPWSHTIVTTLPSMSANIVAQGDAGMGHLRCRVIVDGEVRDDRSIDQYEPFIYCLVKSV</sequence>
<feature type="transmembrane region" description="Helical" evidence="8">
    <location>
        <begin position="39"/>
        <end position="57"/>
    </location>
</feature>
<dbReference type="GO" id="GO:0005886">
    <property type="term" value="C:plasma membrane"/>
    <property type="evidence" value="ECO:0007669"/>
    <property type="project" value="UniProtKB-SubCell"/>
</dbReference>
<accession>A0A7K3LCY5</accession>